<protein>
    <recommendedName>
        <fullName evidence="11">Potassium-transporting ATPase KdpC subunit</fullName>
    </recommendedName>
    <alternativeName>
        <fullName evidence="11">ATP phosphohydrolase [potassium-transporting] C chain</fullName>
    </alternativeName>
    <alternativeName>
        <fullName evidence="11">Potassium-binding and translocating subunit C</fullName>
    </alternativeName>
    <alternativeName>
        <fullName evidence="11">Potassium-translocating ATPase C chain</fullName>
    </alternativeName>
</protein>
<dbReference type="Proteomes" id="UP000281647">
    <property type="component" value="Unassembled WGS sequence"/>
</dbReference>
<dbReference type="PIRSF" id="PIRSF001296">
    <property type="entry name" value="K_ATPase_KdpC"/>
    <property type="match status" value="1"/>
</dbReference>
<dbReference type="EMBL" id="RKST01000010">
    <property type="protein sequence ID" value="RUM97638.1"/>
    <property type="molecule type" value="Genomic_DNA"/>
</dbReference>
<keyword evidence="13" id="KW-1185">Reference proteome</keyword>
<organism evidence="12 13">
    <name type="scientific">Borborobacter arsenicus</name>
    <dbReference type="NCBI Taxonomy" id="1851146"/>
    <lineage>
        <taxon>Bacteria</taxon>
        <taxon>Pseudomonadati</taxon>
        <taxon>Pseudomonadota</taxon>
        <taxon>Alphaproteobacteria</taxon>
        <taxon>Hyphomicrobiales</taxon>
        <taxon>Phyllobacteriaceae</taxon>
        <taxon>Borborobacter</taxon>
    </lineage>
</organism>
<accession>A0A432V669</accession>
<evidence type="ECO:0000256" key="9">
    <source>
        <dbReference type="ARBA" id="ARBA00023065"/>
    </source>
</evidence>
<dbReference type="NCBIfam" id="TIGR00681">
    <property type="entry name" value="kdpC"/>
    <property type="match status" value="1"/>
</dbReference>
<dbReference type="GO" id="GO:0005524">
    <property type="term" value="F:ATP binding"/>
    <property type="evidence" value="ECO:0007669"/>
    <property type="project" value="UniProtKB-UniRule"/>
</dbReference>
<dbReference type="HAMAP" id="MF_00276">
    <property type="entry name" value="KdpC"/>
    <property type="match status" value="1"/>
</dbReference>
<keyword evidence="4 11" id="KW-0812">Transmembrane</keyword>
<evidence type="ECO:0000256" key="6">
    <source>
        <dbReference type="ARBA" id="ARBA00022840"/>
    </source>
</evidence>
<keyword evidence="8 11" id="KW-1133">Transmembrane helix</keyword>
<sequence length="189" mass="19723">MLAELRPALIMMTALTLITGLAYPLAVTGIAQTVFPNQANGSLIERDGKVIGSTLIGQSFAGERYFHPRPSAAGSGYDAAASGGSNLGPTSQKLIERVTADAAGLKSQNPSMPIPVDLVATSGSGLDPHISPQAALFQVPRVARARGIAEERLREIVAAHIEDRTLGLFGEAKVNVLILNLALDAETAR</sequence>
<dbReference type="PANTHER" id="PTHR30042">
    <property type="entry name" value="POTASSIUM-TRANSPORTING ATPASE C CHAIN"/>
    <property type="match status" value="1"/>
</dbReference>
<dbReference type="OrthoDB" id="9788285at2"/>
<evidence type="ECO:0000313" key="13">
    <source>
        <dbReference type="Proteomes" id="UP000281647"/>
    </source>
</evidence>
<comment type="subcellular location">
    <subcellularLocation>
        <location evidence="11">Cell membrane</location>
        <topology evidence="11">Single-pass membrane protein</topology>
    </subcellularLocation>
</comment>
<proteinExistence type="inferred from homology"/>
<dbReference type="RefSeq" id="WP_128624943.1">
    <property type="nucleotide sequence ID" value="NZ_ML133510.1"/>
</dbReference>
<keyword evidence="7 11" id="KW-0630">Potassium</keyword>
<evidence type="ECO:0000256" key="11">
    <source>
        <dbReference type="HAMAP-Rule" id="MF_00276"/>
    </source>
</evidence>
<dbReference type="NCBIfam" id="NF001454">
    <property type="entry name" value="PRK00315.1"/>
    <property type="match status" value="1"/>
</dbReference>
<name>A0A432V669_9HYPH</name>
<dbReference type="AlphaFoldDB" id="A0A432V669"/>
<comment type="caution">
    <text evidence="12">The sequence shown here is derived from an EMBL/GenBank/DDBJ whole genome shotgun (WGS) entry which is preliminary data.</text>
</comment>
<dbReference type="Pfam" id="PF02669">
    <property type="entry name" value="KdpC"/>
    <property type="match status" value="1"/>
</dbReference>
<dbReference type="GO" id="GO:0005886">
    <property type="term" value="C:plasma membrane"/>
    <property type="evidence" value="ECO:0007669"/>
    <property type="project" value="UniProtKB-SubCell"/>
</dbReference>
<evidence type="ECO:0000313" key="12">
    <source>
        <dbReference type="EMBL" id="RUM97638.1"/>
    </source>
</evidence>
<evidence type="ECO:0000256" key="4">
    <source>
        <dbReference type="ARBA" id="ARBA00022692"/>
    </source>
</evidence>
<evidence type="ECO:0000256" key="3">
    <source>
        <dbReference type="ARBA" id="ARBA00022538"/>
    </source>
</evidence>
<comment type="similarity">
    <text evidence="11">Belongs to the KdpC family.</text>
</comment>
<evidence type="ECO:0000256" key="8">
    <source>
        <dbReference type="ARBA" id="ARBA00022989"/>
    </source>
</evidence>
<evidence type="ECO:0000256" key="10">
    <source>
        <dbReference type="ARBA" id="ARBA00023136"/>
    </source>
</evidence>
<dbReference type="GO" id="GO:0016787">
    <property type="term" value="F:hydrolase activity"/>
    <property type="evidence" value="ECO:0007669"/>
    <property type="project" value="UniProtKB-KW"/>
</dbReference>
<comment type="function">
    <text evidence="11">Part of the high-affinity ATP-driven potassium transport (or Kdp) system, which catalyzes the hydrolysis of ATP coupled with the electrogenic transport of potassium into the cytoplasm. This subunit acts as a catalytic chaperone that increases the ATP-binding affinity of the ATP-hydrolyzing subunit KdpB by the formation of a transient KdpB/KdpC/ATP ternary complex.</text>
</comment>
<evidence type="ECO:0000256" key="5">
    <source>
        <dbReference type="ARBA" id="ARBA00022741"/>
    </source>
</evidence>
<keyword evidence="5 11" id="KW-0547">Nucleotide-binding</keyword>
<evidence type="ECO:0000256" key="1">
    <source>
        <dbReference type="ARBA" id="ARBA00022448"/>
    </source>
</evidence>
<evidence type="ECO:0000256" key="2">
    <source>
        <dbReference type="ARBA" id="ARBA00022475"/>
    </source>
</evidence>
<comment type="subunit">
    <text evidence="11">The system is composed of three essential subunits: KdpA, KdpB and KdpC.</text>
</comment>
<keyword evidence="1 11" id="KW-0813">Transport</keyword>
<keyword evidence="2 11" id="KW-1003">Cell membrane</keyword>
<keyword evidence="9 11" id="KW-0406">Ion transport</keyword>
<keyword evidence="10 11" id="KW-0472">Membrane</keyword>
<keyword evidence="6 11" id="KW-0067">ATP-binding</keyword>
<keyword evidence="3 11" id="KW-0633">Potassium transport</keyword>
<dbReference type="PANTHER" id="PTHR30042:SF2">
    <property type="entry name" value="POTASSIUM-TRANSPORTING ATPASE KDPC SUBUNIT"/>
    <property type="match status" value="1"/>
</dbReference>
<dbReference type="InterPro" id="IPR003820">
    <property type="entry name" value="KdpC"/>
</dbReference>
<dbReference type="GO" id="GO:0008556">
    <property type="term" value="F:P-type potassium transmembrane transporter activity"/>
    <property type="evidence" value="ECO:0007669"/>
    <property type="project" value="InterPro"/>
</dbReference>
<keyword evidence="12" id="KW-0378">Hydrolase</keyword>
<gene>
    <name evidence="11 12" type="primary">kdpC</name>
    <name evidence="12" type="ORF">EET67_11235</name>
</gene>
<reference evidence="12 13" key="1">
    <citation type="submission" date="2018-11" db="EMBL/GenBank/DDBJ databases">
        <title>Pseudaminobacter arsenicus sp. nov., an arsenic-resistant bacterium isolated from arsenic-rich aquifers.</title>
        <authorList>
            <person name="Mu Y."/>
        </authorList>
    </citation>
    <scope>NUCLEOTIDE SEQUENCE [LARGE SCALE GENOMIC DNA]</scope>
    <source>
        <strain evidence="12 13">CB3</strain>
    </source>
</reference>
<evidence type="ECO:0000256" key="7">
    <source>
        <dbReference type="ARBA" id="ARBA00022958"/>
    </source>
</evidence>